<keyword evidence="1" id="KW-0234">DNA repair</keyword>
<organism evidence="3 4">
    <name type="scientific">Allomyces macrogynus (strain ATCC 38327)</name>
    <name type="common">Allomyces javanicus var. macrogynus</name>
    <dbReference type="NCBI Taxonomy" id="578462"/>
    <lineage>
        <taxon>Eukaryota</taxon>
        <taxon>Fungi</taxon>
        <taxon>Fungi incertae sedis</taxon>
        <taxon>Blastocladiomycota</taxon>
        <taxon>Blastocladiomycetes</taxon>
        <taxon>Blastocladiales</taxon>
        <taxon>Blastocladiaceae</taxon>
        <taxon>Allomyces</taxon>
    </lineage>
</organism>
<gene>
    <name evidence="3" type="ORF">AMAG_18334</name>
</gene>
<evidence type="ECO:0000313" key="4">
    <source>
        <dbReference type="Proteomes" id="UP000054350"/>
    </source>
</evidence>
<dbReference type="GO" id="GO:0005634">
    <property type="term" value="C:nucleus"/>
    <property type="evidence" value="ECO:0007669"/>
    <property type="project" value="UniProtKB-SubCell"/>
</dbReference>
<comment type="similarity">
    <text evidence="1">Belongs to the FAN1 family.</text>
</comment>
<dbReference type="STRING" id="578462.A0A0L0S8L3"/>
<keyword evidence="1" id="KW-0540">Nuclease</keyword>
<keyword evidence="4" id="KW-1185">Reference proteome</keyword>
<comment type="function">
    <text evidence="1">Nuclease required for the repair of DNA interstrand cross-links (ICL). Acts as a 5'-3' exonuclease that anchors at a cut end of DNA and cleaves DNA successively at every third nucleotide, allowing to excise an ICL from one strand through flanking incisions.</text>
</comment>
<keyword evidence="1" id="KW-0227">DNA damage</keyword>
<evidence type="ECO:0000256" key="1">
    <source>
        <dbReference type="RuleBase" id="RU365033"/>
    </source>
</evidence>
<dbReference type="GO" id="GO:0046872">
    <property type="term" value="F:metal ion binding"/>
    <property type="evidence" value="ECO:0007669"/>
    <property type="project" value="UniProtKB-KW"/>
</dbReference>
<accession>A0A0L0S8L3</accession>
<dbReference type="eggNOG" id="KOG2143">
    <property type="taxonomic scope" value="Eukaryota"/>
</dbReference>
<sequence length="306" mass="34259">MGPGRARRARSHYGNRVVSAVLSRMAVHQGPRNLRAVLGHAKAPRRRARPVRGPAQPAPFPTSQARRLLKAAHATCIRGLEDPRTHPSARTALQRRLARVQEQLQLPWREKRRFEEVVLRTPHEHVMFATLVIESVGLKPQCWWPDLAAHGGEDGGRDAGHGDEDQGEVPALQVGVEEYALRSYLAHEGFAGGSCSENSIFCTLFGLLFFDELFAPSVLGVFETPYQLESLDLGSECFYRSRQAQIERKLAQIESGDFISIMERVDRAEREEKTLISGIKWGLTWDDLALVAKDYYHNAAGMPDLC</sequence>
<comment type="cofactor">
    <cofactor evidence="1">
        <name>Mg(2+)</name>
        <dbReference type="ChEBI" id="CHEBI:18420"/>
    </cofactor>
    <cofactor evidence="1">
        <name>Mn(2+)</name>
        <dbReference type="ChEBI" id="CHEBI:29035"/>
    </cofactor>
</comment>
<dbReference type="GO" id="GO:0004528">
    <property type="term" value="F:phosphodiesterase I activity"/>
    <property type="evidence" value="ECO:0007669"/>
    <property type="project" value="UniProtKB-EC"/>
</dbReference>
<dbReference type="GO" id="GO:0036297">
    <property type="term" value="P:interstrand cross-link repair"/>
    <property type="evidence" value="ECO:0007669"/>
    <property type="project" value="InterPro"/>
</dbReference>
<evidence type="ECO:0000313" key="3">
    <source>
        <dbReference type="EMBL" id="KNE58938.1"/>
    </source>
</evidence>
<evidence type="ECO:0000256" key="2">
    <source>
        <dbReference type="SAM" id="MobiDB-lite"/>
    </source>
</evidence>
<keyword evidence="1" id="KW-0479">Metal-binding</keyword>
<dbReference type="VEuPathDB" id="FungiDB:AMAG_18334"/>
<dbReference type="EMBL" id="GG745333">
    <property type="protein sequence ID" value="KNE58938.1"/>
    <property type="molecule type" value="Genomic_DNA"/>
</dbReference>
<dbReference type="GO" id="GO:0070336">
    <property type="term" value="F:flap-structured DNA binding"/>
    <property type="evidence" value="ECO:0007669"/>
    <property type="project" value="TreeGrafter"/>
</dbReference>
<keyword evidence="1" id="KW-0378">Hydrolase</keyword>
<dbReference type="GO" id="GO:0017108">
    <property type="term" value="F:5'-flap endonuclease activity"/>
    <property type="evidence" value="ECO:0007669"/>
    <property type="project" value="TreeGrafter"/>
</dbReference>
<dbReference type="AlphaFoldDB" id="A0A0L0S8L3"/>
<dbReference type="Proteomes" id="UP000054350">
    <property type="component" value="Unassembled WGS sequence"/>
</dbReference>
<protein>
    <recommendedName>
        <fullName evidence="1">Fanconi-associated nuclease</fullName>
        <ecNumber evidence="1">3.1.4.1</ecNumber>
    </recommendedName>
</protein>
<comment type="subcellular location">
    <subcellularLocation>
        <location evidence="1">Nucleus</location>
    </subcellularLocation>
</comment>
<feature type="region of interest" description="Disordered" evidence="2">
    <location>
        <begin position="40"/>
        <end position="61"/>
    </location>
</feature>
<dbReference type="OrthoDB" id="76364at2759"/>
<reference evidence="4" key="2">
    <citation type="submission" date="2009-11" db="EMBL/GenBank/DDBJ databases">
        <title>The Genome Sequence of Allomyces macrogynus strain ATCC 38327.</title>
        <authorList>
            <consortium name="The Broad Institute Genome Sequencing Platform"/>
            <person name="Russ C."/>
            <person name="Cuomo C."/>
            <person name="Shea T."/>
            <person name="Young S.K."/>
            <person name="Zeng Q."/>
            <person name="Koehrsen M."/>
            <person name="Haas B."/>
            <person name="Borodovsky M."/>
            <person name="Guigo R."/>
            <person name="Alvarado L."/>
            <person name="Berlin A."/>
            <person name="Borenstein D."/>
            <person name="Chen Z."/>
            <person name="Engels R."/>
            <person name="Freedman E."/>
            <person name="Gellesch M."/>
            <person name="Goldberg J."/>
            <person name="Griggs A."/>
            <person name="Gujja S."/>
            <person name="Heiman D."/>
            <person name="Hepburn T."/>
            <person name="Howarth C."/>
            <person name="Jen D."/>
            <person name="Larson L."/>
            <person name="Lewis B."/>
            <person name="Mehta T."/>
            <person name="Park D."/>
            <person name="Pearson M."/>
            <person name="Roberts A."/>
            <person name="Saif S."/>
            <person name="Shenoy N."/>
            <person name="Sisk P."/>
            <person name="Stolte C."/>
            <person name="Sykes S."/>
            <person name="Walk T."/>
            <person name="White J."/>
            <person name="Yandava C."/>
            <person name="Burger G."/>
            <person name="Gray M.W."/>
            <person name="Holland P.W.H."/>
            <person name="King N."/>
            <person name="Lang F.B.F."/>
            <person name="Roger A.J."/>
            <person name="Ruiz-Trillo I."/>
            <person name="Lander E."/>
            <person name="Nusbaum C."/>
        </authorList>
    </citation>
    <scope>NUCLEOTIDE SEQUENCE [LARGE SCALE GENOMIC DNA]</scope>
    <source>
        <strain evidence="4">ATCC 38327</strain>
    </source>
</reference>
<keyword evidence="1" id="KW-0539">Nucleus</keyword>
<dbReference type="EC" id="3.1.4.1" evidence="1"/>
<reference evidence="3 4" key="1">
    <citation type="submission" date="2009-11" db="EMBL/GenBank/DDBJ databases">
        <title>Annotation of Allomyces macrogynus ATCC 38327.</title>
        <authorList>
            <consortium name="The Broad Institute Genome Sequencing Platform"/>
            <person name="Russ C."/>
            <person name="Cuomo C."/>
            <person name="Burger G."/>
            <person name="Gray M.W."/>
            <person name="Holland P.W.H."/>
            <person name="King N."/>
            <person name="Lang F.B.F."/>
            <person name="Roger A.J."/>
            <person name="Ruiz-Trillo I."/>
            <person name="Young S.K."/>
            <person name="Zeng Q."/>
            <person name="Gargeya S."/>
            <person name="Fitzgerald M."/>
            <person name="Haas B."/>
            <person name="Abouelleil A."/>
            <person name="Alvarado L."/>
            <person name="Arachchi H.M."/>
            <person name="Berlin A."/>
            <person name="Chapman S.B."/>
            <person name="Gearin G."/>
            <person name="Goldberg J."/>
            <person name="Griggs A."/>
            <person name="Gujja S."/>
            <person name="Hansen M."/>
            <person name="Heiman D."/>
            <person name="Howarth C."/>
            <person name="Larimer J."/>
            <person name="Lui A."/>
            <person name="MacDonald P.J.P."/>
            <person name="McCowen C."/>
            <person name="Montmayeur A."/>
            <person name="Murphy C."/>
            <person name="Neiman D."/>
            <person name="Pearson M."/>
            <person name="Priest M."/>
            <person name="Roberts A."/>
            <person name="Saif S."/>
            <person name="Shea T."/>
            <person name="Sisk P."/>
            <person name="Stolte C."/>
            <person name="Sykes S."/>
            <person name="Wortman J."/>
            <person name="Nusbaum C."/>
            <person name="Birren B."/>
        </authorList>
    </citation>
    <scope>NUCLEOTIDE SEQUENCE [LARGE SCALE GENOMIC DNA]</scope>
    <source>
        <strain evidence="3 4">ATCC 38327</strain>
    </source>
</reference>
<dbReference type="PANTHER" id="PTHR15749">
    <property type="entry name" value="FANCONI-ASSOCIATED NUCLEASE 1"/>
    <property type="match status" value="1"/>
</dbReference>
<keyword evidence="1" id="KW-0464">Manganese</keyword>
<name>A0A0L0S8L3_ALLM3</name>
<dbReference type="InterPro" id="IPR033315">
    <property type="entry name" value="Fan1-like"/>
</dbReference>
<comment type="catalytic activity">
    <reaction evidence="1">
        <text>Hydrolytically removes 5'-nucleotides successively from the 3'-hydroxy termini of 3'-hydroxy-terminated oligonucleotides.</text>
        <dbReference type="EC" id="3.1.4.1"/>
    </reaction>
</comment>
<dbReference type="OMA" id="SENSIFC"/>
<dbReference type="PANTHER" id="PTHR15749:SF4">
    <property type="entry name" value="FANCONI-ASSOCIATED NUCLEASE 1"/>
    <property type="match status" value="1"/>
</dbReference>
<keyword evidence="1" id="KW-0460">Magnesium</keyword>
<dbReference type="GO" id="GO:0008409">
    <property type="term" value="F:5'-3' exonuclease activity"/>
    <property type="evidence" value="ECO:0007669"/>
    <property type="project" value="TreeGrafter"/>
</dbReference>
<proteinExistence type="inferred from homology"/>